<evidence type="ECO:0000313" key="1">
    <source>
        <dbReference type="EMBL" id="CAF1921661.1"/>
    </source>
</evidence>
<organism evidence="1">
    <name type="scientific">Brassica napus</name>
    <name type="common">Rape</name>
    <dbReference type="NCBI Taxonomy" id="3708"/>
    <lineage>
        <taxon>Eukaryota</taxon>
        <taxon>Viridiplantae</taxon>
        <taxon>Streptophyta</taxon>
        <taxon>Embryophyta</taxon>
        <taxon>Tracheophyta</taxon>
        <taxon>Spermatophyta</taxon>
        <taxon>Magnoliopsida</taxon>
        <taxon>eudicotyledons</taxon>
        <taxon>Gunneridae</taxon>
        <taxon>Pentapetalae</taxon>
        <taxon>rosids</taxon>
        <taxon>malvids</taxon>
        <taxon>Brassicales</taxon>
        <taxon>Brassicaceae</taxon>
        <taxon>Brassiceae</taxon>
        <taxon>Brassica</taxon>
    </lineage>
</organism>
<name>A0A816KYP0_BRANA</name>
<reference evidence="1" key="1">
    <citation type="submission" date="2021-01" db="EMBL/GenBank/DDBJ databases">
        <authorList>
            <consortium name="Genoscope - CEA"/>
            <person name="William W."/>
        </authorList>
    </citation>
    <scope>NUCLEOTIDE SEQUENCE</scope>
</reference>
<proteinExistence type="predicted"/>
<dbReference type="AlphaFoldDB" id="A0A816KYP0"/>
<dbReference type="EMBL" id="HG994366">
    <property type="protein sequence ID" value="CAF1921661.1"/>
    <property type="molecule type" value="Genomic_DNA"/>
</dbReference>
<accession>A0A816KYP0</accession>
<gene>
    <name evidence="1" type="ORF">DARMORV10_C02P62650.1</name>
</gene>
<sequence>MIFLIKYLNKSSKSLKLMERGVKHVCVHRAVDKLRLFLKNHKFHLFIRIIFSDDEQVNPKYRASTVLAQQLAFKSDNKRFKVVVSE</sequence>
<protein>
    <submittedName>
        <fullName evidence="1">(rape) hypothetical protein</fullName>
    </submittedName>
</protein>
<dbReference type="Proteomes" id="UP001295469">
    <property type="component" value="Chromosome C02"/>
</dbReference>